<dbReference type="EMBL" id="CP099464">
    <property type="protein sequence ID" value="UUO14169.1"/>
    <property type="molecule type" value="Genomic_DNA"/>
</dbReference>
<evidence type="ECO:0000259" key="6">
    <source>
        <dbReference type="Pfam" id="PF07282"/>
    </source>
</evidence>
<dbReference type="EMBL" id="CP099464">
    <property type="protein sequence ID" value="UUO15286.1"/>
    <property type="molecule type" value="Genomic_DNA"/>
</dbReference>
<evidence type="ECO:0000313" key="7">
    <source>
        <dbReference type="EMBL" id="UUO14169.1"/>
    </source>
</evidence>
<feature type="domain" description="Cas12f1-like TNB" evidence="6">
    <location>
        <begin position="355"/>
        <end position="420"/>
    </location>
</feature>
<evidence type="ECO:0000259" key="5">
    <source>
        <dbReference type="Pfam" id="PF01385"/>
    </source>
</evidence>
<evidence type="ECO:0000256" key="1">
    <source>
        <dbReference type="ARBA" id="ARBA00008761"/>
    </source>
</evidence>
<dbReference type="EMBL" id="CP099464">
    <property type="protein sequence ID" value="UUO15282.1"/>
    <property type="molecule type" value="Genomic_DNA"/>
</dbReference>
<evidence type="ECO:0000256" key="3">
    <source>
        <dbReference type="ARBA" id="ARBA00023125"/>
    </source>
</evidence>
<name>A0ABY5LTM3_9CYAN</name>
<dbReference type="InterPro" id="IPR001959">
    <property type="entry name" value="Transposase"/>
</dbReference>
<dbReference type="Proteomes" id="UP001057561">
    <property type="component" value="Chromosome"/>
</dbReference>
<protein>
    <submittedName>
        <fullName evidence="7">Transposase</fullName>
    </submittedName>
</protein>
<evidence type="ECO:0000256" key="4">
    <source>
        <dbReference type="ARBA" id="ARBA00023172"/>
    </source>
</evidence>
<dbReference type="InterPro" id="IPR010095">
    <property type="entry name" value="Cas12f1-like_TNB"/>
</dbReference>
<gene>
    <name evidence="7" type="ORF">NG743_19275</name>
    <name evidence="8" type="ORF">NG743_25360</name>
    <name evidence="9" type="ORF">NG743_25380</name>
</gene>
<accession>A0ABY5LTM3</accession>
<organism evidence="7 10">
    <name type="scientific">Dolichospermum heterosporum TAC447</name>
    <dbReference type="NCBI Taxonomy" id="747523"/>
    <lineage>
        <taxon>Bacteria</taxon>
        <taxon>Bacillati</taxon>
        <taxon>Cyanobacteriota</taxon>
        <taxon>Cyanophyceae</taxon>
        <taxon>Nostocales</taxon>
        <taxon>Aphanizomenonaceae</taxon>
        <taxon>Dolichospermum</taxon>
        <taxon>Dolichospermum heterosporum</taxon>
    </lineage>
</organism>
<feature type="domain" description="Probable transposase IS891/IS1136/IS1341" evidence="5">
    <location>
        <begin position="217"/>
        <end position="323"/>
    </location>
</feature>
<evidence type="ECO:0000256" key="2">
    <source>
        <dbReference type="ARBA" id="ARBA00022578"/>
    </source>
</evidence>
<dbReference type="Pfam" id="PF01385">
    <property type="entry name" value="OrfB_IS605"/>
    <property type="match status" value="1"/>
</dbReference>
<keyword evidence="4" id="KW-0233">DNA recombination</keyword>
<dbReference type="RefSeq" id="WP_052149947.1">
    <property type="nucleotide sequence ID" value="NZ_CP099464.1"/>
</dbReference>
<evidence type="ECO:0000313" key="8">
    <source>
        <dbReference type="EMBL" id="UUO15282.1"/>
    </source>
</evidence>
<keyword evidence="3" id="KW-0238">DNA-binding</keyword>
<evidence type="ECO:0000313" key="9">
    <source>
        <dbReference type="EMBL" id="UUO15286.1"/>
    </source>
</evidence>
<keyword evidence="10" id="KW-1185">Reference proteome</keyword>
<evidence type="ECO:0000313" key="10">
    <source>
        <dbReference type="Proteomes" id="UP001057561"/>
    </source>
</evidence>
<dbReference type="NCBIfam" id="NF040570">
    <property type="entry name" value="guided_TnpB"/>
    <property type="match status" value="1"/>
</dbReference>
<comment type="similarity">
    <text evidence="1">In the C-terminal section; belongs to the transposase 35 family.</text>
</comment>
<dbReference type="NCBIfam" id="TIGR01766">
    <property type="entry name" value="IS200/IS605 family accessory protein TnpB-like domain"/>
    <property type="match status" value="1"/>
</dbReference>
<reference evidence="7" key="1">
    <citation type="submission" date="2022-06" db="EMBL/GenBank/DDBJ databases">
        <title>Nostosin G and Spiroidesin B from the Cyanobacterium Dolichospermum sp. NIES-1697.</title>
        <authorList>
            <person name="Phan C.-S."/>
            <person name="Mehjabin J.J."/>
            <person name="Anas A.R.J."/>
            <person name="Hayasaka M."/>
            <person name="Onoki R."/>
            <person name="Wang J."/>
            <person name="Umezawa T."/>
            <person name="Washio K."/>
            <person name="Morikawa M."/>
            <person name="Okino T."/>
        </authorList>
    </citation>
    <scope>NUCLEOTIDE SEQUENCE</scope>
    <source>
        <strain evidence="7">NIES-1697</strain>
    </source>
</reference>
<keyword evidence="2" id="KW-0815">Transposition</keyword>
<sequence>MSEWLVTLRKHRNYCLAERQRGFETNNQKSDESVIYQYGAFSDLDTRIEYGSYCPLTCPVVKHGVMSSGLTKNSKKHGLTWGSATDIQGKRTTELRSESEWYSRINSDVLQGNLAKLDIAYNGFFQHKRGFPAFRKAANFKTFQFKPGQVKLTVNRESNQPRCYSHAYFPGLGTMRYFDSRTIPIDADIRTVTVIKEADGWYMSVLLELPESLPEVTEIETVKSAVGIDVGINKLISLSDGSFIENPQFATNKKVRRQLRIRQRRVNRKIKGSNNRKKAGKIVAKLHKKIADKRNDHQWKAANKVVNTAEAIVQEDLNVKAMKSRCQPKKQQGRFMANGQAAKRGLNRSISDASWGELFSKIAWLALKSGKPVLSVNSKFTSQECSACHHISKANRDGEKFICENCGHIDHADTQASRTILRRANLKFVSNRRKKPTHQSLVPTPGLGESNALLCNDAARNGKRHQAGNRTSKVIPEKRILFEQLCLQLFD</sequence>
<proteinExistence type="inferred from homology"/>
<dbReference type="Pfam" id="PF07282">
    <property type="entry name" value="Cas12f1-like_TNB"/>
    <property type="match status" value="1"/>
</dbReference>